<keyword evidence="4" id="KW-0670">Pyruvate</keyword>
<dbReference type="CDD" id="cd07034">
    <property type="entry name" value="TPP_PYR_PFOR_IOR-alpha_like"/>
    <property type="match status" value="1"/>
</dbReference>
<evidence type="ECO:0000259" key="2">
    <source>
        <dbReference type="Pfam" id="PF01855"/>
    </source>
</evidence>
<dbReference type="FunFam" id="3.40.50.920:FF:000010">
    <property type="entry name" value="Pyruvate ferredoxin oxidoreductase, alpha subunit"/>
    <property type="match status" value="1"/>
</dbReference>
<evidence type="ECO:0000256" key="1">
    <source>
        <dbReference type="ARBA" id="ARBA00023002"/>
    </source>
</evidence>
<dbReference type="Gene3D" id="3.40.50.920">
    <property type="match status" value="1"/>
</dbReference>
<dbReference type="RefSeq" id="WP_073611994.1">
    <property type="nucleotide sequence ID" value="NZ_FRFE01000002.1"/>
</dbReference>
<dbReference type="PANTHER" id="PTHR32154">
    <property type="entry name" value="PYRUVATE-FLAVODOXIN OXIDOREDUCTASE-RELATED"/>
    <property type="match status" value="1"/>
</dbReference>
<keyword evidence="5" id="KW-1185">Reference proteome</keyword>
<sequence length="396" mass="43012">MNAPIAKSTKVITGNAAAAYAAMLCRPDVVSAYPITPQSELVEQLAKFHADGVLDCEYVTVEGENSAQNVVCGASMAGARAFTATSSYGLVYMYDAMFNTAGYRAPVVMVNVNREPPGIHAVCSGQQDMISVRDTGWVQLIASNCQEILDLTIQAFRLAEDYDIQLPVIVNYDGYYLSFLAEAVNIPADNEVDGFLKVLETQPERPKLTPGQAQGCGSHGIGLGYVELRRKHMDAMERVKAKVDDIDTEFAKAFGRSYGGQVEEYKTEDAEIVLVTSGSAAGTARAVVDAKREAGMKVGLVRLRLYRPFPVQRLAECLKGKKAIGVLDRSIAFGWNCGPLYQEVKAITPEIGIVPMLSFIDGLANMDITKEHIGSMIDNIQSAARGESYEEVTWLP</sequence>
<dbReference type="AlphaFoldDB" id="A0A1M7XYY1"/>
<dbReference type="InterPro" id="IPR029061">
    <property type="entry name" value="THDP-binding"/>
</dbReference>
<dbReference type="EMBL" id="FRFE01000002">
    <property type="protein sequence ID" value="SHO44078.1"/>
    <property type="molecule type" value="Genomic_DNA"/>
</dbReference>
<dbReference type="InterPro" id="IPR033412">
    <property type="entry name" value="PFOR_II"/>
</dbReference>
<dbReference type="Pfam" id="PF01855">
    <property type="entry name" value="POR_N"/>
    <property type="match status" value="1"/>
</dbReference>
<dbReference type="OrthoDB" id="9794954at2"/>
<dbReference type="GO" id="GO:0019752">
    <property type="term" value="P:carboxylic acid metabolic process"/>
    <property type="evidence" value="ECO:0007669"/>
    <property type="project" value="UniProtKB-ARBA"/>
</dbReference>
<dbReference type="PANTHER" id="PTHR32154:SF0">
    <property type="entry name" value="PYRUVATE-FLAVODOXIN OXIDOREDUCTASE-RELATED"/>
    <property type="match status" value="1"/>
</dbReference>
<evidence type="ECO:0000259" key="3">
    <source>
        <dbReference type="Pfam" id="PF17147"/>
    </source>
</evidence>
<dbReference type="InterPro" id="IPR050722">
    <property type="entry name" value="Pyruvate:ferred/Flavod_OxRd"/>
</dbReference>
<dbReference type="Gene3D" id="3.40.50.970">
    <property type="match status" value="1"/>
</dbReference>
<feature type="domain" description="Pyruvate:ferredoxin oxidoreductase core" evidence="3">
    <location>
        <begin position="270"/>
        <end position="373"/>
    </location>
</feature>
<feature type="domain" description="Pyruvate flavodoxin/ferredoxin oxidoreductase pyrimidine binding" evidence="2">
    <location>
        <begin position="21"/>
        <end position="245"/>
    </location>
</feature>
<dbReference type="GO" id="GO:0006979">
    <property type="term" value="P:response to oxidative stress"/>
    <property type="evidence" value="ECO:0007669"/>
    <property type="project" value="TreeGrafter"/>
</dbReference>
<dbReference type="FunFam" id="3.40.50.970:FF:000012">
    <property type="entry name" value="Pyruvate:ferredoxin (Flavodoxin) oxidoreductase"/>
    <property type="match status" value="1"/>
</dbReference>
<keyword evidence="1" id="KW-0560">Oxidoreductase</keyword>
<dbReference type="SUPFAM" id="SSF52518">
    <property type="entry name" value="Thiamin diphosphate-binding fold (THDP-binding)"/>
    <property type="match status" value="1"/>
</dbReference>
<dbReference type="InterPro" id="IPR009014">
    <property type="entry name" value="Transketo_C/PFOR_II"/>
</dbReference>
<accession>A0A1M7XYY1</accession>
<organism evidence="4 5">
    <name type="scientific">Desulfopila aestuarii DSM 18488</name>
    <dbReference type="NCBI Taxonomy" id="1121416"/>
    <lineage>
        <taxon>Bacteria</taxon>
        <taxon>Pseudomonadati</taxon>
        <taxon>Thermodesulfobacteriota</taxon>
        <taxon>Desulfobulbia</taxon>
        <taxon>Desulfobulbales</taxon>
        <taxon>Desulfocapsaceae</taxon>
        <taxon>Desulfopila</taxon>
    </lineage>
</organism>
<evidence type="ECO:0000313" key="5">
    <source>
        <dbReference type="Proteomes" id="UP000184603"/>
    </source>
</evidence>
<gene>
    <name evidence="4" type="ORF">SAMN02745220_00635</name>
</gene>
<reference evidence="4 5" key="1">
    <citation type="submission" date="2016-12" db="EMBL/GenBank/DDBJ databases">
        <authorList>
            <person name="Song W.-J."/>
            <person name="Kurnit D.M."/>
        </authorList>
    </citation>
    <scope>NUCLEOTIDE SEQUENCE [LARGE SCALE GENOMIC DNA]</scope>
    <source>
        <strain evidence="4 5">DSM 18488</strain>
    </source>
</reference>
<dbReference type="GO" id="GO:0016903">
    <property type="term" value="F:oxidoreductase activity, acting on the aldehyde or oxo group of donors"/>
    <property type="evidence" value="ECO:0007669"/>
    <property type="project" value="UniProtKB-ARBA"/>
</dbReference>
<dbReference type="Pfam" id="PF17147">
    <property type="entry name" value="PFOR_II"/>
    <property type="match status" value="1"/>
</dbReference>
<dbReference type="InterPro" id="IPR002880">
    <property type="entry name" value="Pyrv_Fd/Flavodoxin_OxRdtase_N"/>
</dbReference>
<proteinExistence type="predicted"/>
<dbReference type="Proteomes" id="UP000184603">
    <property type="component" value="Unassembled WGS sequence"/>
</dbReference>
<protein>
    <submittedName>
        <fullName evidence="4">Pyruvate ferredoxin oxidoreductase, alpha subunit</fullName>
    </submittedName>
</protein>
<dbReference type="STRING" id="1121416.SAMN02745220_00635"/>
<evidence type="ECO:0000313" key="4">
    <source>
        <dbReference type="EMBL" id="SHO44078.1"/>
    </source>
</evidence>
<dbReference type="SUPFAM" id="SSF52922">
    <property type="entry name" value="TK C-terminal domain-like"/>
    <property type="match status" value="1"/>
</dbReference>
<name>A0A1M7XYY1_9BACT</name>